<gene>
    <name evidence="3" type="primary">SPV053</name>
</gene>
<organismHost>
    <name type="scientific">Sus scrofa</name>
    <name type="common">Pig</name>
    <dbReference type="NCBI Taxonomy" id="9823"/>
</organismHost>
<dbReference type="Gene3D" id="3.90.1720.10">
    <property type="entry name" value="endopeptidase domain like (from Nostoc punctiforme)"/>
    <property type="match status" value="1"/>
</dbReference>
<name>Q8V3P1_SWPV1</name>
<dbReference type="KEGG" id="vg:932458"/>
<dbReference type="EMBL" id="AF410153">
    <property type="protein sequence ID" value="AAL69792.1"/>
    <property type="molecule type" value="Genomic_DNA"/>
</dbReference>
<protein>
    <recommendedName>
        <fullName evidence="2">Protein OPG091</fullName>
    </recommendedName>
</protein>
<evidence type="ECO:0000313" key="4">
    <source>
        <dbReference type="Proteomes" id="UP000000871"/>
    </source>
</evidence>
<organism evidence="3 4">
    <name type="scientific">Swinepox virus (strain Swine/Nebraska/17077-99/1999)</name>
    <name type="common">SWPV</name>
    <dbReference type="NCBI Taxonomy" id="300880"/>
    <lineage>
        <taxon>Viruses</taxon>
        <taxon>Varidnaviria</taxon>
        <taxon>Bamfordvirae</taxon>
        <taxon>Nucleocytoviricota</taxon>
        <taxon>Pokkesviricetes</taxon>
        <taxon>Chitovirales</taxon>
        <taxon>Poxviridae</taxon>
        <taxon>Chordopoxvirinae</taxon>
        <taxon>Suipoxvirus</taxon>
        <taxon>Suipoxvirus swinepox</taxon>
        <taxon>Swinepox virus</taxon>
    </lineage>
</organism>
<dbReference type="Proteomes" id="UP000000871">
    <property type="component" value="Segment"/>
</dbReference>
<dbReference type="GeneID" id="932458"/>
<dbReference type="RefSeq" id="NP_570213.1">
    <property type="nucleotide sequence ID" value="NC_003389.1"/>
</dbReference>
<dbReference type="Pfam" id="PF05708">
    <property type="entry name" value="Peptidase_C92"/>
    <property type="match status" value="1"/>
</dbReference>
<sequence length="173" mass="19664">MDPITFIKSYVPKGAIIFINYRFSLTVHFNPSEDKHAAIYIGNLQSNCIRDGSTCALEPIDDDCYAIEASYKNGVRMINIKELLKDAKSIKILVLHDIISDIKMAIAADIAITFIGTPYGFGKHHLYCFKLVADCYSHIGIIIPTFNILGKRIYLSQSFDNDQWKKIYNNYDI</sequence>
<comment type="similarity">
    <text evidence="1">Belongs to the orthopoxvirus OPG091 family.</text>
</comment>
<accession>Q8V3P1</accession>
<dbReference type="InterPro" id="IPR024453">
    <property type="entry name" value="Peptidase_C92"/>
</dbReference>
<evidence type="ECO:0000313" key="3">
    <source>
        <dbReference type="EMBL" id="AAL69792.1"/>
    </source>
</evidence>
<proteinExistence type="inferred from homology"/>
<dbReference type="SUPFAM" id="SSF54001">
    <property type="entry name" value="Cysteine proteinases"/>
    <property type="match status" value="1"/>
</dbReference>
<dbReference type="InterPro" id="IPR038765">
    <property type="entry name" value="Papain-like_cys_pep_sf"/>
</dbReference>
<evidence type="ECO:0000256" key="1">
    <source>
        <dbReference type="ARBA" id="ARBA00034761"/>
    </source>
</evidence>
<reference evidence="3 4" key="1">
    <citation type="journal article" date="2002" name="J. Virol.">
        <title>The genome of swinepox virus.</title>
        <authorList>
            <person name="Afonso C.L."/>
            <person name="Tulman E.R."/>
            <person name="Lu Z."/>
            <person name="Zsak L."/>
            <person name="Osorio F.A."/>
            <person name="Balinsky C."/>
            <person name="Kutish G.F."/>
            <person name="Rock D.L."/>
        </authorList>
    </citation>
    <scope>NUCLEOTIDE SEQUENCE [LARGE SCALE GENOMIC DNA]</scope>
    <source>
        <strain evidence="4">Swine/Nebraska/17077-99/1999</strain>
    </source>
</reference>
<keyword evidence="4" id="KW-1185">Reference proteome</keyword>
<evidence type="ECO:0000256" key="2">
    <source>
        <dbReference type="ARBA" id="ARBA00034814"/>
    </source>
</evidence>